<evidence type="ECO:0000313" key="3">
    <source>
        <dbReference type="Proteomes" id="UP000241769"/>
    </source>
</evidence>
<proteinExistence type="predicted"/>
<sequence>MSKRVQTGYSVVVDSFFLQNHTTRALTYKSNDPRMIVLTVGSSTYSHINSYSKKFLPEHFAISVVKDGFSLDSCAFESDEYEPIRVNDEAIFEKTFLQVGDIISYGNISIQLINQNGTKTDLVSSTIDTKEKMNDGSPIEIIEPSKKVRLKCTSELMRSSTLELKEDTDDKVEKIRHEKTSQVEEQKISLDQTKASEDHQASCCRGATENRN</sequence>
<evidence type="ECO:0000256" key="1">
    <source>
        <dbReference type="SAM" id="MobiDB-lite"/>
    </source>
</evidence>
<dbReference type="AlphaFoldDB" id="A0A2P6NPG9"/>
<protein>
    <recommendedName>
        <fullName evidence="4">FHA domain-containing protein</fullName>
    </recommendedName>
</protein>
<evidence type="ECO:0000313" key="2">
    <source>
        <dbReference type="EMBL" id="PRP85849.1"/>
    </source>
</evidence>
<name>A0A2P6NPG9_9EUKA</name>
<accession>A0A2P6NPG9</accession>
<evidence type="ECO:0008006" key="4">
    <source>
        <dbReference type="Google" id="ProtNLM"/>
    </source>
</evidence>
<feature type="compositionally biased region" description="Basic and acidic residues" evidence="1">
    <location>
        <begin position="171"/>
        <end position="200"/>
    </location>
</feature>
<reference evidence="2 3" key="1">
    <citation type="journal article" date="2018" name="Genome Biol. Evol.">
        <title>Multiple Roots of Fruiting Body Formation in Amoebozoa.</title>
        <authorList>
            <person name="Hillmann F."/>
            <person name="Forbes G."/>
            <person name="Novohradska S."/>
            <person name="Ferling I."/>
            <person name="Riege K."/>
            <person name="Groth M."/>
            <person name="Westermann M."/>
            <person name="Marz M."/>
            <person name="Spaller T."/>
            <person name="Winckler T."/>
            <person name="Schaap P."/>
            <person name="Glockner G."/>
        </authorList>
    </citation>
    <scope>NUCLEOTIDE SEQUENCE [LARGE SCALE GENOMIC DNA]</scope>
    <source>
        <strain evidence="2 3">Jena</strain>
    </source>
</reference>
<gene>
    <name evidence="2" type="ORF">PROFUN_06123</name>
</gene>
<dbReference type="InParanoid" id="A0A2P6NPG9"/>
<comment type="caution">
    <text evidence="2">The sequence shown here is derived from an EMBL/GenBank/DDBJ whole genome shotgun (WGS) entry which is preliminary data.</text>
</comment>
<keyword evidence="3" id="KW-1185">Reference proteome</keyword>
<organism evidence="2 3">
    <name type="scientific">Planoprotostelium fungivorum</name>
    <dbReference type="NCBI Taxonomy" id="1890364"/>
    <lineage>
        <taxon>Eukaryota</taxon>
        <taxon>Amoebozoa</taxon>
        <taxon>Evosea</taxon>
        <taxon>Variosea</taxon>
        <taxon>Cavosteliida</taxon>
        <taxon>Cavosteliaceae</taxon>
        <taxon>Planoprotostelium</taxon>
    </lineage>
</organism>
<dbReference type="EMBL" id="MDYQ01000038">
    <property type="protein sequence ID" value="PRP85849.1"/>
    <property type="molecule type" value="Genomic_DNA"/>
</dbReference>
<dbReference type="Proteomes" id="UP000241769">
    <property type="component" value="Unassembled WGS sequence"/>
</dbReference>
<feature type="region of interest" description="Disordered" evidence="1">
    <location>
        <begin position="166"/>
        <end position="212"/>
    </location>
</feature>